<accession>A0A0E9STD5</accession>
<protein>
    <submittedName>
        <fullName evidence="1">Uncharacterized protein</fullName>
    </submittedName>
</protein>
<evidence type="ECO:0000313" key="1">
    <source>
        <dbReference type="EMBL" id="JAH43905.1"/>
    </source>
</evidence>
<dbReference type="AlphaFoldDB" id="A0A0E9STD5"/>
<organism evidence="1">
    <name type="scientific">Anguilla anguilla</name>
    <name type="common">European freshwater eel</name>
    <name type="synonym">Muraena anguilla</name>
    <dbReference type="NCBI Taxonomy" id="7936"/>
    <lineage>
        <taxon>Eukaryota</taxon>
        <taxon>Metazoa</taxon>
        <taxon>Chordata</taxon>
        <taxon>Craniata</taxon>
        <taxon>Vertebrata</taxon>
        <taxon>Euteleostomi</taxon>
        <taxon>Actinopterygii</taxon>
        <taxon>Neopterygii</taxon>
        <taxon>Teleostei</taxon>
        <taxon>Anguilliformes</taxon>
        <taxon>Anguillidae</taxon>
        <taxon>Anguilla</taxon>
    </lineage>
</organism>
<sequence length="34" mass="3988">MPYCACFNNARKYSEEYSFMMKTVNRTTVSCSHS</sequence>
<name>A0A0E9STD5_ANGAN</name>
<reference evidence="1" key="1">
    <citation type="submission" date="2014-11" db="EMBL/GenBank/DDBJ databases">
        <authorList>
            <person name="Amaro Gonzalez C."/>
        </authorList>
    </citation>
    <scope>NUCLEOTIDE SEQUENCE</scope>
</reference>
<reference evidence="1" key="2">
    <citation type="journal article" date="2015" name="Fish Shellfish Immunol.">
        <title>Early steps in the European eel (Anguilla anguilla)-Vibrio vulnificus interaction in the gills: Role of the RtxA13 toxin.</title>
        <authorList>
            <person name="Callol A."/>
            <person name="Pajuelo D."/>
            <person name="Ebbesson L."/>
            <person name="Teles M."/>
            <person name="MacKenzie S."/>
            <person name="Amaro C."/>
        </authorList>
    </citation>
    <scope>NUCLEOTIDE SEQUENCE</scope>
</reference>
<proteinExistence type="predicted"/>
<dbReference type="EMBL" id="GBXM01064672">
    <property type="protein sequence ID" value="JAH43905.1"/>
    <property type="molecule type" value="Transcribed_RNA"/>
</dbReference>